<dbReference type="VEuPathDB" id="CryptoDB:GNI_063860"/>
<evidence type="ECO:0000313" key="3">
    <source>
        <dbReference type="Proteomes" id="UP000019763"/>
    </source>
</evidence>
<protein>
    <submittedName>
        <fullName evidence="2">Uncharacterized protein</fullName>
    </submittedName>
</protein>
<dbReference type="GeneID" id="22912344"/>
<dbReference type="RefSeq" id="XP_011130060.1">
    <property type="nucleotide sequence ID" value="XM_011131758.1"/>
</dbReference>
<dbReference type="EMBL" id="AFNH02000482">
    <property type="protein sequence ID" value="EZG68166.1"/>
    <property type="molecule type" value="Genomic_DNA"/>
</dbReference>
<dbReference type="Proteomes" id="UP000019763">
    <property type="component" value="Unassembled WGS sequence"/>
</dbReference>
<accession>A0A023B827</accession>
<sequence>MSRSMRSARSSVKRKSSVTLLAVVQLLSDAPFMVSFSDMETLLAAGQASAKVSLRLGSEILCPYMMESSFPADTYTERNKGLIVSCKEVEEVLSVVARGVPRRKVTWWCRRLSKGQVVAGDFGINNSRGEKLVAIVPFKAQPKKSGCPESGYRVCGCKLVFYAVGGLPTKDSRQEGEQESQKRGRKRGLPSPSGIVSLLDREFTLDHRINGTGGDLPCSGLSVIAPVLNYAIRCMKRPPDVRRMLRPGIGCMQWPVRDAQIWPLELLTQIPNGEFESDNARTNEALLMSHIRATKGYQSLSRCPKLRDHISLAGWDPESYSTDALNMHRFASACLRWVVPNSSLQIAIIRALNSSWDYPEKTPGLLDRIINSK</sequence>
<gene>
    <name evidence="2" type="ORF">GNI_063860</name>
</gene>
<feature type="region of interest" description="Disordered" evidence="1">
    <location>
        <begin position="170"/>
        <end position="194"/>
    </location>
</feature>
<organism evidence="2 3">
    <name type="scientific">Gregarina niphandrodes</name>
    <name type="common">Septate eugregarine</name>
    <dbReference type="NCBI Taxonomy" id="110365"/>
    <lineage>
        <taxon>Eukaryota</taxon>
        <taxon>Sar</taxon>
        <taxon>Alveolata</taxon>
        <taxon>Apicomplexa</taxon>
        <taxon>Conoidasida</taxon>
        <taxon>Gregarinasina</taxon>
        <taxon>Eugregarinorida</taxon>
        <taxon>Gregarinidae</taxon>
        <taxon>Gregarina</taxon>
    </lineage>
</organism>
<keyword evidence="3" id="KW-1185">Reference proteome</keyword>
<proteinExistence type="predicted"/>
<name>A0A023B827_GRENI</name>
<reference evidence="2" key="1">
    <citation type="submission" date="2013-12" db="EMBL/GenBank/DDBJ databases">
        <authorList>
            <person name="Omoto C.K."/>
            <person name="Sibley D."/>
            <person name="Venepally P."/>
            <person name="Hadjithomas M."/>
            <person name="Karamycheva S."/>
            <person name="Brunk B."/>
            <person name="Roos D."/>
            <person name="Caler E."/>
            <person name="Lorenzi H."/>
        </authorList>
    </citation>
    <scope>NUCLEOTIDE SEQUENCE</scope>
</reference>
<feature type="compositionally biased region" description="Basic and acidic residues" evidence="1">
    <location>
        <begin position="170"/>
        <end position="182"/>
    </location>
</feature>
<comment type="caution">
    <text evidence="2">The sequence shown here is derived from an EMBL/GenBank/DDBJ whole genome shotgun (WGS) entry which is preliminary data.</text>
</comment>
<evidence type="ECO:0000256" key="1">
    <source>
        <dbReference type="SAM" id="MobiDB-lite"/>
    </source>
</evidence>
<dbReference type="AlphaFoldDB" id="A0A023B827"/>
<evidence type="ECO:0000313" key="2">
    <source>
        <dbReference type="EMBL" id="EZG68166.1"/>
    </source>
</evidence>